<organism evidence="8 9">
    <name type="scientific">Dubosiella newyorkensis</name>
    <dbReference type="NCBI Taxonomy" id="1862672"/>
    <lineage>
        <taxon>Bacteria</taxon>
        <taxon>Bacillati</taxon>
        <taxon>Bacillota</taxon>
        <taxon>Erysipelotrichia</taxon>
        <taxon>Erysipelotrichales</taxon>
        <taxon>Erysipelotrichaceae</taxon>
        <taxon>Dubosiella</taxon>
    </lineage>
</organism>
<dbReference type="GO" id="GO:0005886">
    <property type="term" value="C:plasma membrane"/>
    <property type="evidence" value="ECO:0007669"/>
    <property type="project" value="UniProtKB-SubCell"/>
</dbReference>
<evidence type="ECO:0000256" key="5">
    <source>
        <dbReference type="ARBA" id="ARBA00022989"/>
    </source>
</evidence>
<evidence type="ECO:0000256" key="6">
    <source>
        <dbReference type="ARBA" id="ARBA00023136"/>
    </source>
</evidence>
<dbReference type="RefSeq" id="WP_076340456.1">
    <property type="nucleotide sequence ID" value="NZ_CAJTMI010000031.1"/>
</dbReference>
<name>A0A1U7NQG0_9FIRM</name>
<dbReference type="InterPro" id="IPR001640">
    <property type="entry name" value="Lgt"/>
</dbReference>
<keyword evidence="2 7" id="KW-1003">Cell membrane</keyword>
<accession>A0A1U7NQG0</accession>
<dbReference type="PANTHER" id="PTHR30589">
    <property type="entry name" value="PROLIPOPROTEIN DIACYLGLYCERYL TRANSFERASE"/>
    <property type="match status" value="1"/>
</dbReference>
<evidence type="ECO:0000256" key="4">
    <source>
        <dbReference type="ARBA" id="ARBA00022692"/>
    </source>
</evidence>
<comment type="similarity">
    <text evidence="1 7">Belongs to the Lgt family.</text>
</comment>
<feature type="transmembrane region" description="Helical" evidence="7">
    <location>
        <begin position="50"/>
        <end position="70"/>
    </location>
</feature>
<feature type="transmembrane region" description="Helical" evidence="7">
    <location>
        <begin position="12"/>
        <end position="30"/>
    </location>
</feature>
<comment type="pathway">
    <text evidence="7">Protein modification; lipoprotein biosynthesis (diacylglyceryl transfer).</text>
</comment>
<dbReference type="GO" id="GO:0008961">
    <property type="term" value="F:phosphatidylglycerol-prolipoprotein diacylglyceryl transferase activity"/>
    <property type="evidence" value="ECO:0007669"/>
    <property type="project" value="UniProtKB-UniRule"/>
</dbReference>
<dbReference type="NCBIfam" id="TIGR00544">
    <property type="entry name" value="lgt"/>
    <property type="match status" value="1"/>
</dbReference>
<protein>
    <recommendedName>
        <fullName evidence="7">Phosphatidylglycerol--prolipoprotein diacylglyceryl transferase</fullName>
        <ecNumber evidence="7">2.5.1.145</ecNumber>
    </recommendedName>
</protein>
<dbReference type="EC" id="2.5.1.145" evidence="7"/>
<sequence length="254" mass="28511">MYNDLFTIGPFTAHTYGLFYVIGIISAFFVTEKRGKKLGIDISHLEPMAIFFVITGFIGAKLLYCITRFQEVLQDPAILFDLVSGWVVYGGILGGLLGGYLYCKKYHLNFLEQVDLIIPSVALAQGFGRLGCFFAGCCYGVETHLPIGLVFPEGSLAPAGIPLFPTQLISSAFDFLLFFVLIWLVKEKKNTFHGEVGLWYLFAYSIGRFIIEYFRGDLVRGEIGSFSTSQIISLLLFASALILWFILKKREKRD</sequence>
<evidence type="ECO:0000256" key="1">
    <source>
        <dbReference type="ARBA" id="ARBA00007150"/>
    </source>
</evidence>
<reference evidence="8 9" key="1">
    <citation type="submission" date="2016-11" db="EMBL/GenBank/DDBJ databases">
        <title>Description of two novel members of the family Erysipelotrichaceae: Ileibacterium lipovorans gen. nov., sp. nov. and Dubosiella newyorkensis, gen. nov., sp. nov.</title>
        <authorList>
            <person name="Cox L.M."/>
            <person name="Sohn J."/>
            <person name="Tyrrell K.L."/>
            <person name="Citron D.M."/>
            <person name="Lawson P.A."/>
            <person name="Patel N.B."/>
            <person name="Iizumi T."/>
            <person name="Perez-Perez G.I."/>
            <person name="Goldstein E.J."/>
            <person name="Blaser M.J."/>
        </authorList>
    </citation>
    <scope>NUCLEOTIDE SEQUENCE [LARGE SCALE GENOMIC DNA]</scope>
    <source>
        <strain evidence="8 9">NYU-BL-A4</strain>
    </source>
</reference>
<dbReference type="EMBL" id="MPKA01000034">
    <property type="protein sequence ID" value="OLU47850.1"/>
    <property type="molecule type" value="Genomic_DNA"/>
</dbReference>
<feature type="binding site" evidence="7">
    <location>
        <position position="129"/>
    </location>
    <ligand>
        <name>a 1,2-diacyl-sn-glycero-3-phospho-(1'-sn-glycerol)</name>
        <dbReference type="ChEBI" id="CHEBI:64716"/>
    </ligand>
</feature>
<keyword evidence="4 7" id="KW-0812">Transmembrane</keyword>
<evidence type="ECO:0000256" key="7">
    <source>
        <dbReference type="HAMAP-Rule" id="MF_01147"/>
    </source>
</evidence>
<keyword evidence="5 7" id="KW-1133">Transmembrane helix</keyword>
<gene>
    <name evidence="7" type="primary">lgt</name>
    <name evidence="8" type="ORF">BO225_01125</name>
</gene>
<feature type="transmembrane region" description="Helical" evidence="7">
    <location>
        <begin position="82"/>
        <end position="102"/>
    </location>
</feature>
<dbReference type="Proteomes" id="UP000186705">
    <property type="component" value="Unassembled WGS sequence"/>
</dbReference>
<dbReference type="HAMAP" id="MF_01147">
    <property type="entry name" value="Lgt"/>
    <property type="match status" value="1"/>
</dbReference>
<feature type="transmembrane region" description="Helical" evidence="7">
    <location>
        <begin position="161"/>
        <end position="185"/>
    </location>
</feature>
<keyword evidence="9" id="KW-1185">Reference proteome</keyword>
<proteinExistence type="inferred from homology"/>
<comment type="function">
    <text evidence="7">Catalyzes the transfer of the diacylglyceryl group from phosphatidylglycerol to the sulfhydryl group of the N-terminal cysteine of a prolipoprotein, the first step in the formation of mature lipoproteins.</text>
</comment>
<keyword evidence="8" id="KW-0449">Lipoprotein</keyword>
<dbReference type="Pfam" id="PF01790">
    <property type="entry name" value="LGT"/>
    <property type="match status" value="1"/>
</dbReference>
<dbReference type="OrthoDB" id="871140at2"/>
<keyword evidence="3 7" id="KW-0808">Transferase</keyword>
<evidence type="ECO:0000313" key="9">
    <source>
        <dbReference type="Proteomes" id="UP000186705"/>
    </source>
</evidence>
<comment type="subcellular location">
    <subcellularLocation>
        <location evidence="7">Cell membrane</location>
        <topology evidence="7">Multi-pass membrane protein</topology>
    </subcellularLocation>
</comment>
<dbReference type="GeneID" id="78274555"/>
<evidence type="ECO:0000256" key="2">
    <source>
        <dbReference type="ARBA" id="ARBA00022475"/>
    </source>
</evidence>
<dbReference type="STRING" id="1862672.BO225_01125"/>
<dbReference type="AlphaFoldDB" id="A0A1U7NQG0"/>
<feature type="transmembrane region" description="Helical" evidence="7">
    <location>
        <begin position="197"/>
        <end position="214"/>
    </location>
</feature>
<keyword evidence="6 7" id="KW-0472">Membrane</keyword>
<evidence type="ECO:0000313" key="8">
    <source>
        <dbReference type="EMBL" id="OLU47850.1"/>
    </source>
</evidence>
<dbReference type="UniPathway" id="UPA00664"/>
<dbReference type="PANTHER" id="PTHR30589:SF0">
    <property type="entry name" value="PHOSPHATIDYLGLYCEROL--PROLIPOPROTEIN DIACYLGLYCERYL TRANSFERASE"/>
    <property type="match status" value="1"/>
</dbReference>
<dbReference type="GO" id="GO:0042158">
    <property type="term" value="P:lipoprotein biosynthetic process"/>
    <property type="evidence" value="ECO:0007669"/>
    <property type="project" value="UniProtKB-UniRule"/>
</dbReference>
<feature type="transmembrane region" description="Helical" evidence="7">
    <location>
        <begin position="226"/>
        <end position="247"/>
    </location>
</feature>
<comment type="catalytic activity">
    <reaction evidence="7">
        <text>L-cysteinyl-[prolipoprotein] + a 1,2-diacyl-sn-glycero-3-phospho-(1'-sn-glycerol) = an S-1,2-diacyl-sn-glyceryl-L-cysteinyl-[prolipoprotein] + sn-glycerol 1-phosphate + H(+)</text>
        <dbReference type="Rhea" id="RHEA:56712"/>
        <dbReference type="Rhea" id="RHEA-COMP:14679"/>
        <dbReference type="Rhea" id="RHEA-COMP:14680"/>
        <dbReference type="ChEBI" id="CHEBI:15378"/>
        <dbReference type="ChEBI" id="CHEBI:29950"/>
        <dbReference type="ChEBI" id="CHEBI:57685"/>
        <dbReference type="ChEBI" id="CHEBI:64716"/>
        <dbReference type="ChEBI" id="CHEBI:140658"/>
        <dbReference type="EC" id="2.5.1.145"/>
    </reaction>
</comment>
<evidence type="ECO:0000256" key="3">
    <source>
        <dbReference type="ARBA" id="ARBA00022679"/>
    </source>
</evidence>
<comment type="caution">
    <text evidence="8">The sequence shown here is derived from an EMBL/GenBank/DDBJ whole genome shotgun (WGS) entry which is preliminary data.</text>
</comment>